<dbReference type="Proteomes" id="UP001597229">
    <property type="component" value="Unassembled WGS sequence"/>
</dbReference>
<protein>
    <submittedName>
        <fullName evidence="1">Uncharacterized protein</fullName>
    </submittedName>
</protein>
<evidence type="ECO:0000313" key="1">
    <source>
        <dbReference type="EMBL" id="MFD1246999.1"/>
    </source>
</evidence>
<gene>
    <name evidence="1" type="ORF">ACFQ3F_04290</name>
</gene>
<comment type="caution">
    <text evidence="1">The sequence shown here is derived from an EMBL/GenBank/DDBJ whole genome shotgun (WGS) entry which is preliminary data.</text>
</comment>
<dbReference type="EMBL" id="JBHTLX010000005">
    <property type="protein sequence ID" value="MFD1246999.1"/>
    <property type="molecule type" value="Genomic_DNA"/>
</dbReference>
<dbReference type="RefSeq" id="WP_367917529.1">
    <property type="nucleotide sequence ID" value="NZ_BAABAC010000005.1"/>
</dbReference>
<organism evidence="1 2">
    <name type="scientific">Nocardioides ginsengisoli</name>
    <dbReference type="NCBI Taxonomy" id="363868"/>
    <lineage>
        <taxon>Bacteria</taxon>
        <taxon>Bacillati</taxon>
        <taxon>Actinomycetota</taxon>
        <taxon>Actinomycetes</taxon>
        <taxon>Propionibacteriales</taxon>
        <taxon>Nocardioidaceae</taxon>
        <taxon>Nocardioides</taxon>
    </lineage>
</organism>
<proteinExistence type="predicted"/>
<sequence length="280" mass="30415">MTPLVDLGTRRFWRAVGREVDLAGEHSWLRAPTSSSSVVRDGWLDAEAERYGGSVDAPTPGAGLLASMAALDGPGFAAADLQPQVRDFYEHTADWHIEVWSGWAPWAWPGGELVSRLFGKRVEQLALPMRPLDVAQGMDSRVSVIRDGAGAQVGAGWLRTLRATGEYVFSGCYSARRLPGAVRPSVHVAFPLESGNVQVFLRPEVLPDGSFRLVSPAGPFGADGAYVVVEDGGRTFASRAPVHETFHVYVDDHGVLRTDHALRMWGATALRLHYKLEKSG</sequence>
<accession>A0ABW3VW66</accession>
<name>A0ABW3VW66_9ACTN</name>
<keyword evidence="2" id="KW-1185">Reference proteome</keyword>
<reference evidence="2" key="1">
    <citation type="journal article" date="2019" name="Int. J. Syst. Evol. Microbiol.">
        <title>The Global Catalogue of Microorganisms (GCM) 10K type strain sequencing project: providing services to taxonomists for standard genome sequencing and annotation.</title>
        <authorList>
            <consortium name="The Broad Institute Genomics Platform"/>
            <consortium name="The Broad Institute Genome Sequencing Center for Infectious Disease"/>
            <person name="Wu L."/>
            <person name="Ma J."/>
        </authorList>
    </citation>
    <scope>NUCLEOTIDE SEQUENCE [LARGE SCALE GENOMIC DNA]</scope>
    <source>
        <strain evidence="2">CCUG 52478</strain>
    </source>
</reference>
<evidence type="ECO:0000313" key="2">
    <source>
        <dbReference type="Proteomes" id="UP001597229"/>
    </source>
</evidence>